<dbReference type="GO" id="GO:0004177">
    <property type="term" value="F:aminopeptidase activity"/>
    <property type="evidence" value="ECO:0007669"/>
    <property type="project" value="UniProtKB-ARBA"/>
</dbReference>
<dbReference type="InterPro" id="IPR050422">
    <property type="entry name" value="X-Pro_aminopeptidase_P"/>
</dbReference>
<dbReference type="WBParaSite" id="Csp11.Scaffold629.g12811.t1">
    <property type="protein sequence ID" value="Csp11.Scaffold629.g12811.t1"/>
    <property type="gene ID" value="Csp11.Scaffold629.g12811"/>
</dbReference>
<organism evidence="4 5">
    <name type="scientific">Caenorhabditis tropicalis</name>
    <dbReference type="NCBI Taxonomy" id="1561998"/>
    <lineage>
        <taxon>Eukaryota</taxon>
        <taxon>Metazoa</taxon>
        <taxon>Ecdysozoa</taxon>
        <taxon>Nematoda</taxon>
        <taxon>Chromadorea</taxon>
        <taxon>Rhabditida</taxon>
        <taxon>Rhabditina</taxon>
        <taxon>Rhabditomorpha</taxon>
        <taxon>Rhabditoidea</taxon>
        <taxon>Rhabditidae</taxon>
        <taxon>Peloderinae</taxon>
        <taxon>Caenorhabditis</taxon>
    </lineage>
</organism>
<dbReference type="Gene3D" id="3.90.230.10">
    <property type="entry name" value="Creatinase/methionine aminopeptidase superfamily"/>
    <property type="match status" value="1"/>
</dbReference>
<evidence type="ECO:0000313" key="4">
    <source>
        <dbReference type="Proteomes" id="UP000095282"/>
    </source>
</evidence>
<feature type="domain" description="Peptidase M24 C-terminal" evidence="3">
    <location>
        <begin position="1022"/>
        <end position="1081"/>
    </location>
</feature>
<accession>A0A1I7TXL0</accession>
<dbReference type="InterPro" id="IPR036005">
    <property type="entry name" value="Creatinase/aminopeptidase-like"/>
</dbReference>
<dbReference type="PANTHER" id="PTHR43763:SF13">
    <property type="entry name" value="PROTEIN PID-5"/>
    <property type="match status" value="1"/>
</dbReference>
<dbReference type="PANTHER" id="PTHR43763">
    <property type="entry name" value="XAA-PRO AMINOPEPTIDASE 1"/>
    <property type="match status" value="1"/>
</dbReference>
<dbReference type="SUPFAM" id="SSF53092">
    <property type="entry name" value="Creatinase/prolidase N-terminal domain"/>
    <property type="match status" value="1"/>
</dbReference>
<dbReference type="Proteomes" id="UP000095282">
    <property type="component" value="Unplaced"/>
</dbReference>
<feature type="domain" description="Creatinase N-terminal" evidence="2">
    <location>
        <begin position="510"/>
        <end position="602"/>
    </location>
</feature>
<keyword evidence="4" id="KW-1185">Reference proteome</keyword>
<dbReference type="Gene3D" id="3.40.350.10">
    <property type="entry name" value="Creatinase/prolidase N-terminal domain"/>
    <property type="match status" value="2"/>
</dbReference>
<evidence type="ECO:0000259" key="3">
    <source>
        <dbReference type="Pfam" id="PF16188"/>
    </source>
</evidence>
<dbReference type="Pfam" id="PF00557">
    <property type="entry name" value="Peptidase_M24"/>
    <property type="match status" value="1"/>
</dbReference>
<dbReference type="InterPro" id="IPR032416">
    <property type="entry name" value="Peptidase_M24_C"/>
</dbReference>
<proteinExistence type="predicted"/>
<dbReference type="Pfam" id="PF01321">
    <property type="entry name" value="Creatinase_N"/>
    <property type="match status" value="1"/>
</dbReference>
<dbReference type="SUPFAM" id="SSF55920">
    <property type="entry name" value="Creatinase/aminopeptidase"/>
    <property type="match status" value="1"/>
</dbReference>
<name>A0A1I7TXL0_9PELO</name>
<dbReference type="InterPro" id="IPR029149">
    <property type="entry name" value="Creatin/AminoP/Spt16_N"/>
</dbReference>
<dbReference type="Pfam" id="PF16188">
    <property type="entry name" value="Peptidase_M24_C"/>
    <property type="match status" value="1"/>
</dbReference>
<dbReference type="STRING" id="1561998.A0A1I7TXL0"/>
<evidence type="ECO:0000259" key="1">
    <source>
        <dbReference type="Pfam" id="PF00557"/>
    </source>
</evidence>
<feature type="domain" description="Peptidase M24" evidence="1">
    <location>
        <begin position="783"/>
        <end position="992"/>
    </location>
</feature>
<dbReference type="InterPro" id="IPR000587">
    <property type="entry name" value="Creatinase_N"/>
</dbReference>
<evidence type="ECO:0000313" key="5">
    <source>
        <dbReference type="WBParaSite" id="Csp11.Scaffold629.g12811.t1"/>
    </source>
</evidence>
<sequence length="1081" mass="124746">MSPDDKGTPDYIEWSEEAAHYIADFLSGRNLHEYRTQDVKRREEHDENYQKYVRKEEKRIGNFGPKKYREDHPNKQSKCDSQFVNNLHTYRTCDGGSGYHAEQKHYAVDFVLDKNAADLPKWTTDLKKLKVFSKNKAINHWMNEQCEEGKLGIRRAFSCINLSADSLGFEDPSIRLKRTTVDFNLSLISIDPTFLSELYGLDASRVFYGIANGLSHLIARVNSENYKRGEIKISKVLCGTSKGFAYVIPEAFNKKKALLDFTSEYERFLLIKQERLRNQSFEEKNIFKQYVNVALYLKEFEDDKTQYRRARHIFQVPSKCYPPIDLYLELDTGELRVVQRTTKTVTMLARSFSHAPMAIVEVRFCGAKSQEEVIKHIESIRNTGKAMISSVDEFDRLAYFPSHYRENPFKKWSTTETLELKTYKQHLEPRLTTLFCEDPDCRGMCSTDVYFKKPKPIASIAPALEKLTELRNQFTSEAVMRQTPKNMQLSGYIVPVTDAHQSERTPDHYARLKFLSGFGGTKGTAIITSEKAVLWTDNQHFKLAQREMDMAYWTVKNYEEKETETMSDWIAQNIPSGSVIGFDPTLITITFYTEVASQLKYLEIKLAPLHTNLVDNMWKDRPYRRGDVVQVMGLGECGRSAMTKIDDLRRQLAARNCTATVVSSLDDVMWLLNIRGNDLEFSPLAYSYLFLTMREVHLFIDLEKLDIIAQTHLTQAVVKYHSYRNFFSYLTNWWEKNQRYHQLILLTTDTSYSIASVFPKNYIIEESVVQKVKSRKNLMELGGMRASNIRHSVAIVEFLHWIEQETSAGRVYTETQLIQKIEEFKSSDMTYAGPSVPTLFSSGENSSDLKHKPESSHTVIDMQKFLLQSGGQYKNGSTLATRTFWELDATEEFICNYTSVLKCHVQVASSRFPNQLTQGYRLDVLARQALWNIGLDYDHDPGHSVGHYLKVREMPGNETSAVNDVISAGQVITIEPGFFKRGEYGIQIGNCYETRTDPSRETTFLEFTVSKGSFFFCTSLLQPLTLIPFQTSIISKNLLTPEEILWINKYHYRVFAEIGSILRDENKLDAWKWLQDACLPI</sequence>
<dbReference type="AlphaFoldDB" id="A0A1I7TXL0"/>
<evidence type="ECO:0000259" key="2">
    <source>
        <dbReference type="Pfam" id="PF01321"/>
    </source>
</evidence>
<protein>
    <submittedName>
        <fullName evidence="5">Peptidase_M24 domain-containing protein</fullName>
    </submittedName>
</protein>
<reference evidence="5" key="1">
    <citation type="submission" date="2016-11" db="UniProtKB">
        <authorList>
            <consortium name="WormBaseParasite"/>
        </authorList>
    </citation>
    <scope>IDENTIFICATION</scope>
</reference>
<dbReference type="Pfam" id="PF16189">
    <property type="entry name" value="Creatinase_N_2"/>
    <property type="match status" value="1"/>
</dbReference>
<dbReference type="InterPro" id="IPR000994">
    <property type="entry name" value="Pept_M24"/>
</dbReference>